<keyword evidence="4 7" id="KW-0812">Transmembrane</keyword>
<feature type="transmembrane region" description="Helical" evidence="7">
    <location>
        <begin position="156"/>
        <end position="178"/>
    </location>
</feature>
<comment type="caution">
    <text evidence="9">The sequence shown here is derived from an EMBL/GenBank/DDBJ whole genome shotgun (WGS) entry which is preliminary data.</text>
</comment>
<dbReference type="EMBL" id="BSNG01000001">
    <property type="protein sequence ID" value="GLQ10395.1"/>
    <property type="molecule type" value="Genomic_DNA"/>
</dbReference>
<evidence type="ECO:0000256" key="4">
    <source>
        <dbReference type="ARBA" id="ARBA00022692"/>
    </source>
</evidence>
<keyword evidence="10" id="KW-1185">Reference proteome</keyword>
<evidence type="ECO:0000259" key="8">
    <source>
        <dbReference type="PROSITE" id="PS50928"/>
    </source>
</evidence>
<dbReference type="InterPro" id="IPR000515">
    <property type="entry name" value="MetI-like"/>
</dbReference>
<feature type="transmembrane region" description="Helical" evidence="7">
    <location>
        <begin position="122"/>
        <end position="144"/>
    </location>
</feature>
<feature type="transmembrane region" description="Helical" evidence="7">
    <location>
        <begin position="91"/>
        <end position="110"/>
    </location>
</feature>
<organism evidence="9 10">
    <name type="scientific">Devosia yakushimensis</name>
    <dbReference type="NCBI Taxonomy" id="470028"/>
    <lineage>
        <taxon>Bacteria</taxon>
        <taxon>Pseudomonadati</taxon>
        <taxon>Pseudomonadota</taxon>
        <taxon>Alphaproteobacteria</taxon>
        <taxon>Hyphomicrobiales</taxon>
        <taxon>Devosiaceae</taxon>
        <taxon>Devosia</taxon>
    </lineage>
</organism>
<evidence type="ECO:0000256" key="1">
    <source>
        <dbReference type="ARBA" id="ARBA00004651"/>
    </source>
</evidence>
<reference evidence="9" key="2">
    <citation type="submission" date="2023-01" db="EMBL/GenBank/DDBJ databases">
        <title>Draft genome sequence of Devosia yakushimensis strain NBRC 103855.</title>
        <authorList>
            <person name="Sun Q."/>
            <person name="Mori K."/>
        </authorList>
    </citation>
    <scope>NUCLEOTIDE SEQUENCE</scope>
    <source>
        <strain evidence="9">NBRC 103855</strain>
    </source>
</reference>
<comment type="subcellular location">
    <subcellularLocation>
        <location evidence="1 7">Cell membrane</location>
        <topology evidence="1 7">Multi-pass membrane protein</topology>
    </subcellularLocation>
</comment>
<dbReference type="PANTHER" id="PTHR43744">
    <property type="entry name" value="ABC TRANSPORTER PERMEASE PROTEIN MG189-RELATED-RELATED"/>
    <property type="match status" value="1"/>
</dbReference>
<evidence type="ECO:0000256" key="2">
    <source>
        <dbReference type="ARBA" id="ARBA00022448"/>
    </source>
</evidence>
<evidence type="ECO:0000313" key="10">
    <source>
        <dbReference type="Proteomes" id="UP001161406"/>
    </source>
</evidence>
<comment type="similarity">
    <text evidence="7">Belongs to the binding-protein-dependent transport system permease family.</text>
</comment>
<feature type="domain" description="ABC transmembrane type-1" evidence="8">
    <location>
        <begin position="87"/>
        <end position="280"/>
    </location>
</feature>
<evidence type="ECO:0000256" key="6">
    <source>
        <dbReference type="ARBA" id="ARBA00023136"/>
    </source>
</evidence>
<dbReference type="Pfam" id="PF00528">
    <property type="entry name" value="BPD_transp_1"/>
    <property type="match status" value="1"/>
</dbReference>
<keyword evidence="6 7" id="KW-0472">Membrane</keyword>
<dbReference type="PANTHER" id="PTHR43744:SF12">
    <property type="entry name" value="ABC TRANSPORTER PERMEASE PROTEIN MG189-RELATED"/>
    <property type="match status" value="1"/>
</dbReference>
<keyword evidence="3" id="KW-1003">Cell membrane</keyword>
<evidence type="ECO:0000313" key="9">
    <source>
        <dbReference type="EMBL" id="GLQ10395.1"/>
    </source>
</evidence>
<reference evidence="9" key="1">
    <citation type="journal article" date="2014" name="Int. J. Syst. Evol. Microbiol.">
        <title>Complete genome of a new Firmicutes species belonging to the dominant human colonic microbiota ('Ruminococcus bicirculans') reveals two chromosomes and a selective capacity to utilize plant glucans.</title>
        <authorList>
            <consortium name="NISC Comparative Sequencing Program"/>
            <person name="Wegmann U."/>
            <person name="Louis P."/>
            <person name="Goesmann A."/>
            <person name="Henrissat B."/>
            <person name="Duncan S.H."/>
            <person name="Flint H.J."/>
        </authorList>
    </citation>
    <scope>NUCLEOTIDE SEQUENCE</scope>
    <source>
        <strain evidence="9">NBRC 103855</strain>
    </source>
</reference>
<dbReference type="Proteomes" id="UP001161406">
    <property type="component" value="Unassembled WGS sequence"/>
</dbReference>
<feature type="transmembrane region" description="Helical" evidence="7">
    <location>
        <begin position="21"/>
        <end position="44"/>
    </location>
</feature>
<dbReference type="SUPFAM" id="SSF161098">
    <property type="entry name" value="MetI-like"/>
    <property type="match status" value="1"/>
</dbReference>
<feature type="transmembrane region" description="Helical" evidence="7">
    <location>
        <begin position="198"/>
        <end position="223"/>
    </location>
</feature>
<dbReference type="RefSeq" id="WP_284390981.1">
    <property type="nucleotide sequence ID" value="NZ_BSNG01000001.1"/>
</dbReference>
<protein>
    <submittedName>
        <fullName evidence="9">Sugar ABC transporter permease</fullName>
    </submittedName>
</protein>
<evidence type="ECO:0000256" key="7">
    <source>
        <dbReference type="RuleBase" id="RU363032"/>
    </source>
</evidence>
<dbReference type="CDD" id="cd06261">
    <property type="entry name" value="TM_PBP2"/>
    <property type="match status" value="1"/>
</dbReference>
<keyword evidence="2 7" id="KW-0813">Transport</keyword>
<sequence>MTVSTLSMPASQTRARHRRRIAWVPTIILFIGALYCLLPLYWLVAASSKLPGELFTLPSFVPGFSGGIVDNVVALSNYRSGRYWLWTFNSFLYAGGGAALSTIVSAAAGYGLAKYNFAGKNIVFAFLLGAVLIPGVVLAVPQYLLMSKVGLAGTYWAVLIPSIVSPLGIYLCRIYAAAVIHDELLEAGRVDGASEVRIFFSIGLAPMIPGLITVFLLQFVGIWNNFLLPFLMLSDERLFPLTVGLYTMLNAGTEQPGMYTFIITGAFLSILPLVALFLLLQRYWRLDLISGSVKG</sequence>
<name>A0ABQ5UE77_9HYPH</name>
<accession>A0ABQ5UE77</accession>
<dbReference type="InterPro" id="IPR035906">
    <property type="entry name" value="MetI-like_sf"/>
</dbReference>
<dbReference type="PROSITE" id="PS50928">
    <property type="entry name" value="ABC_TM1"/>
    <property type="match status" value="1"/>
</dbReference>
<feature type="transmembrane region" description="Helical" evidence="7">
    <location>
        <begin position="258"/>
        <end position="280"/>
    </location>
</feature>
<keyword evidence="5 7" id="KW-1133">Transmembrane helix</keyword>
<dbReference type="Gene3D" id="1.10.3720.10">
    <property type="entry name" value="MetI-like"/>
    <property type="match status" value="1"/>
</dbReference>
<evidence type="ECO:0000256" key="3">
    <source>
        <dbReference type="ARBA" id="ARBA00022475"/>
    </source>
</evidence>
<evidence type="ECO:0000256" key="5">
    <source>
        <dbReference type="ARBA" id="ARBA00022989"/>
    </source>
</evidence>
<gene>
    <name evidence="9" type="ORF">GCM10007913_23270</name>
</gene>
<proteinExistence type="inferred from homology"/>